<evidence type="ECO:0000313" key="3">
    <source>
        <dbReference type="Proteomes" id="UP000661607"/>
    </source>
</evidence>
<evidence type="ECO:0000256" key="1">
    <source>
        <dbReference type="SAM" id="MobiDB-lite"/>
    </source>
</evidence>
<sequence length="60" mass="6780">MLYGYQPPYAPPSVTGDRPSRARTQQDFAPRRNGARLADWTGKTTPVTQARRMPSLHRVP</sequence>
<accession>A0ABR9KU31</accession>
<proteinExistence type="predicted"/>
<feature type="region of interest" description="Disordered" evidence="1">
    <location>
        <begin position="1"/>
        <end position="60"/>
    </location>
</feature>
<gene>
    <name evidence="2" type="ORF">H4W81_008325</name>
</gene>
<evidence type="ECO:0000313" key="2">
    <source>
        <dbReference type="EMBL" id="MBE1565546.1"/>
    </source>
</evidence>
<dbReference type="Proteomes" id="UP000661607">
    <property type="component" value="Unassembled WGS sequence"/>
</dbReference>
<dbReference type="EMBL" id="JADBEF010000001">
    <property type="protein sequence ID" value="MBE1565546.1"/>
    <property type="molecule type" value="Genomic_DNA"/>
</dbReference>
<name>A0ABR9KU31_9ACTN</name>
<keyword evidence="3" id="KW-1185">Reference proteome</keyword>
<protein>
    <submittedName>
        <fullName evidence="2">Uncharacterized protein</fullName>
    </submittedName>
</protein>
<organism evidence="2 3">
    <name type="scientific">Nonomuraea africana</name>
    <dbReference type="NCBI Taxonomy" id="46171"/>
    <lineage>
        <taxon>Bacteria</taxon>
        <taxon>Bacillati</taxon>
        <taxon>Actinomycetota</taxon>
        <taxon>Actinomycetes</taxon>
        <taxon>Streptosporangiales</taxon>
        <taxon>Streptosporangiaceae</taxon>
        <taxon>Nonomuraea</taxon>
    </lineage>
</organism>
<reference evidence="2 3" key="1">
    <citation type="submission" date="2020-10" db="EMBL/GenBank/DDBJ databases">
        <title>Sequencing the genomes of 1000 actinobacteria strains.</title>
        <authorList>
            <person name="Klenk H.-P."/>
        </authorList>
    </citation>
    <scope>NUCLEOTIDE SEQUENCE [LARGE SCALE GENOMIC DNA]</scope>
    <source>
        <strain evidence="2 3">DSM 43748</strain>
    </source>
</reference>
<comment type="caution">
    <text evidence="2">The sequence shown here is derived from an EMBL/GenBank/DDBJ whole genome shotgun (WGS) entry which is preliminary data.</text>
</comment>